<evidence type="ECO:0000256" key="3">
    <source>
        <dbReference type="ARBA" id="ARBA00022676"/>
    </source>
</evidence>
<keyword evidence="2" id="KW-0997">Cell inner membrane</keyword>
<keyword evidence="5" id="KW-0472">Membrane</keyword>
<proteinExistence type="predicted"/>
<accession>A0ABV5GJ50</accession>
<evidence type="ECO:0000313" key="6">
    <source>
        <dbReference type="EMBL" id="MFB9095400.1"/>
    </source>
</evidence>
<dbReference type="RefSeq" id="WP_236456966.1">
    <property type="nucleotide sequence ID" value="NZ_CBCSGE010000010.1"/>
</dbReference>
<dbReference type="Pfam" id="PF07429">
    <property type="entry name" value="Glyco_transf_56"/>
    <property type="match status" value="1"/>
</dbReference>
<reference evidence="6 7" key="1">
    <citation type="submission" date="2024-09" db="EMBL/GenBank/DDBJ databases">
        <authorList>
            <person name="Sun Q."/>
            <person name="Mori K."/>
        </authorList>
    </citation>
    <scope>NUCLEOTIDE SEQUENCE [LARGE SCALE GENOMIC DNA]</scope>
    <source>
        <strain evidence="6 7">CECT 7955</strain>
    </source>
</reference>
<evidence type="ECO:0000313" key="7">
    <source>
        <dbReference type="Proteomes" id="UP001589607"/>
    </source>
</evidence>
<organism evidence="6 7">
    <name type="scientific">Flavobacterium jumunjinense</name>
    <dbReference type="NCBI Taxonomy" id="998845"/>
    <lineage>
        <taxon>Bacteria</taxon>
        <taxon>Pseudomonadati</taxon>
        <taxon>Bacteroidota</taxon>
        <taxon>Flavobacteriia</taxon>
        <taxon>Flavobacteriales</taxon>
        <taxon>Flavobacteriaceae</taxon>
        <taxon>Flavobacterium</taxon>
    </lineage>
</organism>
<evidence type="ECO:0000256" key="4">
    <source>
        <dbReference type="ARBA" id="ARBA00022679"/>
    </source>
</evidence>
<comment type="caution">
    <text evidence="6">The sequence shown here is derived from an EMBL/GenBank/DDBJ whole genome shotgun (WGS) entry which is preliminary data.</text>
</comment>
<evidence type="ECO:0000256" key="2">
    <source>
        <dbReference type="ARBA" id="ARBA00022519"/>
    </source>
</evidence>
<keyword evidence="1" id="KW-1003">Cell membrane</keyword>
<dbReference type="Proteomes" id="UP001589607">
    <property type="component" value="Unassembled WGS sequence"/>
</dbReference>
<keyword evidence="7" id="KW-1185">Reference proteome</keyword>
<dbReference type="GO" id="GO:0102031">
    <property type="term" value="F:4-acetamido-4,6-dideoxy-D-galactose transferase activity"/>
    <property type="evidence" value="ECO:0007669"/>
    <property type="project" value="UniProtKB-EC"/>
</dbReference>
<keyword evidence="4 6" id="KW-0808">Transferase</keyword>
<dbReference type="EMBL" id="JBHMEY010000006">
    <property type="protein sequence ID" value="MFB9095400.1"/>
    <property type="molecule type" value="Genomic_DNA"/>
</dbReference>
<name>A0ABV5GJ50_9FLAO</name>
<dbReference type="EC" id="2.4.1.325" evidence="6"/>
<keyword evidence="3 6" id="KW-0328">Glycosyltransferase</keyword>
<sequence>MFTKKIIHIFNDDKFIDPAITLFEAVIPNVSEYFILKSKKDAFQFITSPLVKRLDFEDEVEMAQFYKTIDSNTNRVLFLHALDKIKQEIVLNTSSEIIKVWFIWGFDLYSNWKLLRKNIYESKTKKYLQIKRSLKEKIIFNDLSFFVFKNKTFFKKILPSKVITILENRFATPYYKAIHLIDVVVPVIPDEFLLVKNIGIHPKFAPFTYGCIEDLLKEKINESVLGRPNILIGNSADPSNNHLEIFIKLSKLDLGERKIYVPLSYSGNAAYKEFVLEQGKIILGNNFVPLLDFMTLAAYNEILLSCGTLIFNHVRQQGVGNIISMGYLGAKLFLNKKSPVYSFYKKEGMCIHSIDDLNNASLQVEAIQKNEVNRSILFNLYSREKVHFKIKELIKVINSIDKRDA</sequence>
<evidence type="ECO:0000256" key="5">
    <source>
        <dbReference type="ARBA" id="ARBA00023136"/>
    </source>
</evidence>
<gene>
    <name evidence="6" type="ORF">ACFFVF_02640</name>
</gene>
<dbReference type="InterPro" id="IPR009993">
    <property type="entry name" value="WecF"/>
</dbReference>
<evidence type="ECO:0000256" key="1">
    <source>
        <dbReference type="ARBA" id="ARBA00022475"/>
    </source>
</evidence>
<protein>
    <submittedName>
        <fullName evidence="6">TDP-N-acetylfucosamine:lipid II N-acetylfucosaminyltransferase</fullName>
        <ecNumber evidence="6">2.4.1.325</ecNumber>
    </submittedName>
</protein>